<accession>A0A4C1U472</accession>
<dbReference type="EMBL" id="BGZK01000125">
    <property type="protein sequence ID" value="GBP21122.1"/>
    <property type="molecule type" value="Genomic_DNA"/>
</dbReference>
<comment type="caution">
    <text evidence="1">The sequence shown here is derived from an EMBL/GenBank/DDBJ whole genome shotgun (WGS) entry which is preliminary data.</text>
</comment>
<gene>
    <name evidence="1" type="ORF">EVAR_11153_1</name>
</gene>
<evidence type="ECO:0000313" key="2">
    <source>
        <dbReference type="Proteomes" id="UP000299102"/>
    </source>
</evidence>
<organism evidence="1 2">
    <name type="scientific">Eumeta variegata</name>
    <name type="common">Bagworm moth</name>
    <name type="synonym">Eumeta japonica</name>
    <dbReference type="NCBI Taxonomy" id="151549"/>
    <lineage>
        <taxon>Eukaryota</taxon>
        <taxon>Metazoa</taxon>
        <taxon>Ecdysozoa</taxon>
        <taxon>Arthropoda</taxon>
        <taxon>Hexapoda</taxon>
        <taxon>Insecta</taxon>
        <taxon>Pterygota</taxon>
        <taxon>Neoptera</taxon>
        <taxon>Endopterygota</taxon>
        <taxon>Lepidoptera</taxon>
        <taxon>Glossata</taxon>
        <taxon>Ditrysia</taxon>
        <taxon>Tineoidea</taxon>
        <taxon>Psychidae</taxon>
        <taxon>Oiketicinae</taxon>
        <taxon>Eumeta</taxon>
    </lineage>
</organism>
<proteinExistence type="predicted"/>
<sequence>MLYGCTCCVLHLNARSARPDRPTRFSIERITRPVATLRDIVSSNHINKWNRETSTIVEQIVHQNFPESLTINSGPVSMYKIASSASHLEQLESSRNCKAESRLFTTIGSNSEAAFIKGTACSLVYAWRAKSKRSIRERCFDFSKFLRNPYRGIAES</sequence>
<dbReference type="AlphaFoldDB" id="A0A4C1U472"/>
<reference evidence="1 2" key="1">
    <citation type="journal article" date="2019" name="Commun. Biol.">
        <title>The bagworm genome reveals a unique fibroin gene that provides high tensile strength.</title>
        <authorList>
            <person name="Kono N."/>
            <person name="Nakamura H."/>
            <person name="Ohtoshi R."/>
            <person name="Tomita M."/>
            <person name="Numata K."/>
            <person name="Arakawa K."/>
        </authorList>
    </citation>
    <scope>NUCLEOTIDE SEQUENCE [LARGE SCALE GENOMIC DNA]</scope>
</reference>
<keyword evidence="2" id="KW-1185">Reference proteome</keyword>
<name>A0A4C1U472_EUMVA</name>
<protein>
    <submittedName>
        <fullName evidence="1">Uncharacterized protein</fullName>
    </submittedName>
</protein>
<dbReference type="Proteomes" id="UP000299102">
    <property type="component" value="Unassembled WGS sequence"/>
</dbReference>
<evidence type="ECO:0000313" key="1">
    <source>
        <dbReference type="EMBL" id="GBP21122.1"/>
    </source>
</evidence>